<dbReference type="EMBL" id="LBOG01000002">
    <property type="protein sequence ID" value="KKP30582.1"/>
    <property type="molecule type" value="Genomic_DNA"/>
</dbReference>
<dbReference type="Proteomes" id="UP000034934">
    <property type="component" value="Unassembled WGS sequence"/>
</dbReference>
<gene>
    <name evidence="5" type="ORF">UR19_C0002G0103</name>
</gene>
<dbReference type="PANTHER" id="PTHR32347">
    <property type="entry name" value="EFFLUX SYSTEM COMPONENT YKNX-RELATED"/>
    <property type="match status" value="1"/>
</dbReference>
<dbReference type="InterPro" id="IPR006143">
    <property type="entry name" value="RND_pump_MFP"/>
</dbReference>
<comment type="similarity">
    <text evidence="2">Belongs to the membrane fusion protein (MFP) (TC 8.A.1) family.</text>
</comment>
<evidence type="ECO:0000256" key="1">
    <source>
        <dbReference type="ARBA" id="ARBA00004196"/>
    </source>
</evidence>
<dbReference type="NCBIfam" id="TIGR01730">
    <property type="entry name" value="RND_mfp"/>
    <property type="match status" value="1"/>
</dbReference>
<dbReference type="GO" id="GO:0030313">
    <property type="term" value="C:cell envelope"/>
    <property type="evidence" value="ECO:0007669"/>
    <property type="project" value="UniProtKB-SubCell"/>
</dbReference>
<comment type="caution">
    <text evidence="5">The sequence shown here is derived from an EMBL/GenBank/DDBJ whole genome shotgun (WGS) entry which is preliminary data.</text>
</comment>
<dbReference type="InterPro" id="IPR058792">
    <property type="entry name" value="Beta-barrel_RND_2"/>
</dbReference>
<reference evidence="5 6" key="1">
    <citation type="journal article" date="2015" name="Nature">
        <title>rRNA introns, odd ribosomes, and small enigmatic genomes across a large radiation of phyla.</title>
        <authorList>
            <person name="Brown C.T."/>
            <person name="Hug L.A."/>
            <person name="Thomas B.C."/>
            <person name="Sharon I."/>
            <person name="Castelle C.J."/>
            <person name="Singh A."/>
            <person name="Wilkins M.J."/>
            <person name="Williams K.H."/>
            <person name="Banfield J.F."/>
        </authorList>
    </citation>
    <scope>NUCLEOTIDE SEQUENCE [LARGE SCALE GENOMIC DNA]</scope>
</reference>
<organism evidence="5 6">
    <name type="scientific">Candidatus Nomurabacteria bacterium GW2011_GWF1_31_48</name>
    <dbReference type="NCBI Taxonomy" id="1618767"/>
    <lineage>
        <taxon>Bacteria</taxon>
        <taxon>Candidatus Nomuraibacteriota</taxon>
    </lineage>
</organism>
<feature type="domain" description="CusB-like beta-barrel" evidence="4">
    <location>
        <begin position="132"/>
        <end position="207"/>
    </location>
</feature>
<protein>
    <recommendedName>
        <fullName evidence="4">CusB-like beta-barrel domain-containing protein</fullName>
    </recommendedName>
</protein>
<dbReference type="GO" id="GO:0016020">
    <property type="term" value="C:membrane"/>
    <property type="evidence" value="ECO:0007669"/>
    <property type="project" value="InterPro"/>
</dbReference>
<dbReference type="Gene3D" id="2.40.30.170">
    <property type="match status" value="1"/>
</dbReference>
<dbReference type="InterPro" id="IPR050465">
    <property type="entry name" value="UPF0194_transport"/>
</dbReference>
<accession>A0A0G0BHT6</accession>
<dbReference type="Gene3D" id="2.40.420.20">
    <property type="match status" value="1"/>
</dbReference>
<evidence type="ECO:0000313" key="5">
    <source>
        <dbReference type="EMBL" id="KKP30582.1"/>
    </source>
</evidence>
<dbReference type="AlphaFoldDB" id="A0A0G0BHT6"/>
<proteinExistence type="inferred from homology"/>
<keyword evidence="3" id="KW-0175">Coiled coil</keyword>
<evidence type="ECO:0000313" key="6">
    <source>
        <dbReference type="Proteomes" id="UP000034934"/>
    </source>
</evidence>
<dbReference type="SUPFAM" id="SSF111369">
    <property type="entry name" value="HlyD-like secretion proteins"/>
    <property type="match status" value="1"/>
</dbReference>
<dbReference type="PANTHER" id="PTHR32347:SF23">
    <property type="entry name" value="BLL5650 PROTEIN"/>
    <property type="match status" value="1"/>
</dbReference>
<sequence length="278" mass="29892">MYIKFPSTSSTNVTEWTIDIPNKKASNYITNNNAYEAALKTQESAMGTAQAVIDQRTAELSLKQATARPADIDLAKADILSAEGQYQLASSNFEHTILRAGANGTITKVDIKIGELTQALKNVITLQDVNSIYLEANINEANITSIKIGAPVDITFDAFGTEQIFKGSILEIDPSSTIISGVVNYKITADVISGPELRPGMTANMTILVDNKNSILAIPSRAILKDKTGKQTIRLVTDTKTKIYEEVPITTGLNGDGGLSEVISGLKEGDEIVTLIKK</sequence>
<evidence type="ECO:0000259" key="4">
    <source>
        <dbReference type="Pfam" id="PF25954"/>
    </source>
</evidence>
<dbReference type="Pfam" id="PF25954">
    <property type="entry name" value="Beta-barrel_RND_2"/>
    <property type="match status" value="1"/>
</dbReference>
<evidence type="ECO:0000256" key="3">
    <source>
        <dbReference type="ARBA" id="ARBA00023054"/>
    </source>
</evidence>
<name>A0A0G0BHT6_9BACT</name>
<evidence type="ECO:0000256" key="2">
    <source>
        <dbReference type="ARBA" id="ARBA00009477"/>
    </source>
</evidence>
<dbReference type="GO" id="GO:0022857">
    <property type="term" value="F:transmembrane transporter activity"/>
    <property type="evidence" value="ECO:0007669"/>
    <property type="project" value="InterPro"/>
</dbReference>
<comment type="subcellular location">
    <subcellularLocation>
        <location evidence="1">Cell envelope</location>
    </subcellularLocation>
</comment>